<protein>
    <submittedName>
        <fullName evidence="1">Uncharacterized protein</fullName>
    </submittedName>
</protein>
<accession>A0ABW3X3W6</accession>
<comment type="caution">
    <text evidence="1">The sequence shown here is derived from an EMBL/GenBank/DDBJ whole genome shotgun (WGS) entry which is preliminary data.</text>
</comment>
<sequence length="152" mass="15827">MFTISLKDGPSLGQYGTEAETAADVKAALAGFSSIMTGPGVYVLRREATGLPLATVKLTDVAGMLTVEPMVPNFRVDVELLGEGATWTVGTFDSLADALVAVEDRGGNRDQKPETEVVYRITDTAQSGLLIATVSFPPKGPLAVVEPATSAV</sequence>
<dbReference type="EMBL" id="JBHTND010000030">
    <property type="protein sequence ID" value="MFD1303490.1"/>
    <property type="molecule type" value="Genomic_DNA"/>
</dbReference>
<gene>
    <name evidence="1" type="ORF">ACFQ4G_18110</name>
</gene>
<evidence type="ECO:0000313" key="1">
    <source>
        <dbReference type="EMBL" id="MFD1303490.1"/>
    </source>
</evidence>
<proteinExistence type="predicted"/>
<evidence type="ECO:0000313" key="2">
    <source>
        <dbReference type="Proteomes" id="UP001597176"/>
    </source>
</evidence>
<organism evidence="1 2">
    <name type="scientific">Methylobacterium marchantiae</name>
    <dbReference type="NCBI Taxonomy" id="600331"/>
    <lineage>
        <taxon>Bacteria</taxon>
        <taxon>Pseudomonadati</taxon>
        <taxon>Pseudomonadota</taxon>
        <taxon>Alphaproteobacteria</taxon>
        <taxon>Hyphomicrobiales</taxon>
        <taxon>Methylobacteriaceae</taxon>
        <taxon>Methylobacterium</taxon>
    </lineage>
</organism>
<reference evidence="2" key="1">
    <citation type="journal article" date="2019" name="Int. J. Syst. Evol. Microbiol.">
        <title>The Global Catalogue of Microorganisms (GCM) 10K type strain sequencing project: providing services to taxonomists for standard genome sequencing and annotation.</title>
        <authorList>
            <consortium name="The Broad Institute Genomics Platform"/>
            <consortium name="The Broad Institute Genome Sequencing Center for Infectious Disease"/>
            <person name="Wu L."/>
            <person name="Ma J."/>
        </authorList>
    </citation>
    <scope>NUCLEOTIDE SEQUENCE [LARGE SCALE GENOMIC DNA]</scope>
    <source>
        <strain evidence="2">CCUG 56108</strain>
    </source>
</reference>
<name>A0ABW3X3W6_9HYPH</name>
<dbReference type="RefSeq" id="WP_238208543.1">
    <property type="nucleotide sequence ID" value="NZ_JBHTND010000030.1"/>
</dbReference>
<dbReference type="Proteomes" id="UP001597176">
    <property type="component" value="Unassembled WGS sequence"/>
</dbReference>
<keyword evidence="2" id="KW-1185">Reference proteome</keyword>